<dbReference type="AlphaFoldDB" id="A0AAJ6B878"/>
<dbReference type="Pfam" id="PF13715">
    <property type="entry name" value="CarbopepD_reg_2"/>
    <property type="match status" value="1"/>
</dbReference>
<dbReference type="InterPro" id="IPR000531">
    <property type="entry name" value="Beta-barrel_TonB"/>
</dbReference>
<dbReference type="GO" id="GO:0009279">
    <property type="term" value="C:cell outer membrane"/>
    <property type="evidence" value="ECO:0007669"/>
    <property type="project" value="UniProtKB-SubCell"/>
</dbReference>
<proteinExistence type="inferred from homology"/>
<evidence type="ECO:0000259" key="15">
    <source>
        <dbReference type="Pfam" id="PF00593"/>
    </source>
</evidence>
<evidence type="ECO:0000256" key="2">
    <source>
        <dbReference type="ARBA" id="ARBA00022448"/>
    </source>
</evidence>
<keyword evidence="2 12" id="KW-0813">Transport</keyword>
<dbReference type="InterPro" id="IPR008969">
    <property type="entry name" value="CarboxyPept-like_regulatory"/>
</dbReference>
<protein>
    <submittedName>
        <fullName evidence="17">TonB-dependent receptor</fullName>
    </submittedName>
</protein>
<feature type="domain" description="TonB-dependent receptor-like beta-barrel" evidence="15">
    <location>
        <begin position="366"/>
        <end position="822"/>
    </location>
</feature>
<dbReference type="Gene3D" id="2.60.40.1120">
    <property type="entry name" value="Carboxypeptidase-like, regulatory domain"/>
    <property type="match status" value="1"/>
</dbReference>
<keyword evidence="8" id="KW-0406">Ion transport</keyword>
<dbReference type="PANTHER" id="PTHR32552">
    <property type="entry name" value="FERRICHROME IRON RECEPTOR-RELATED"/>
    <property type="match status" value="1"/>
</dbReference>
<evidence type="ECO:0000256" key="8">
    <source>
        <dbReference type="ARBA" id="ARBA00023065"/>
    </source>
</evidence>
<dbReference type="InterPro" id="IPR010917">
    <property type="entry name" value="TonB_rcpt_CS"/>
</dbReference>
<evidence type="ECO:0000256" key="11">
    <source>
        <dbReference type="ARBA" id="ARBA00023237"/>
    </source>
</evidence>
<feature type="signal peptide" evidence="14">
    <location>
        <begin position="1"/>
        <end position="20"/>
    </location>
</feature>
<evidence type="ECO:0000256" key="12">
    <source>
        <dbReference type="PROSITE-ProRule" id="PRU01360"/>
    </source>
</evidence>
<gene>
    <name evidence="17" type="ORF">P0Y49_07895</name>
</gene>
<evidence type="ECO:0000313" key="17">
    <source>
        <dbReference type="EMBL" id="WEK21060.1"/>
    </source>
</evidence>
<evidence type="ECO:0000256" key="3">
    <source>
        <dbReference type="ARBA" id="ARBA00022452"/>
    </source>
</evidence>
<dbReference type="Proteomes" id="UP001214530">
    <property type="component" value="Chromosome"/>
</dbReference>
<dbReference type="InterPro" id="IPR036942">
    <property type="entry name" value="Beta-barrel_TonB_sf"/>
</dbReference>
<dbReference type="Pfam" id="PF07715">
    <property type="entry name" value="Plug"/>
    <property type="match status" value="1"/>
</dbReference>
<keyword evidence="11 12" id="KW-0998">Cell outer membrane</keyword>
<dbReference type="PANTHER" id="PTHR32552:SF81">
    <property type="entry name" value="TONB-DEPENDENT OUTER MEMBRANE RECEPTOR"/>
    <property type="match status" value="1"/>
</dbReference>
<evidence type="ECO:0000256" key="13">
    <source>
        <dbReference type="RuleBase" id="RU003357"/>
    </source>
</evidence>
<dbReference type="PROSITE" id="PS52016">
    <property type="entry name" value="TONB_DEPENDENT_REC_3"/>
    <property type="match status" value="1"/>
</dbReference>
<keyword evidence="10 12" id="KW-0472">Membrane</keyword>
<dbReference type="PROSITE" id="PS01156">
    <property type="entry name" value="TONB_DEPENDENT_REC_2"/>
    <property type="match status" value="1"/>
</dbReference>
<feature type="domain" description="TonB-dependent receptor plug" evidence="16">
    <location>
        <begin position="116"/>
        <end position="225"/>
    </location>
</feature>
<keyword evidence="17" id="KW-0675">Receptor</keyword>
<evidence type="ECO:0000313" key="18">
    <source>
        <dbReference type="Proteomes" id="UP001214530"/>
    </source>
</evidence>
<evidence type="ECO:0000256" key="9">
    <source>
        <dbReference type="ARBA" id="ARBA00023077"/>
    </source>
</evidence>
<keyword evidence="4" id="KW-0410">Iron transport</keyword>
<keyword evidence="3 12" id="KW-1134">Transmembrane beta strand</keyword>
<evidence type="ECO:0000256" key="5">
    <source>
        <dbReference type="ARBA" id="ARBA00022692"/>
    </source>
</evidence>
<feature type="chain" id="PRO_5042547388" evidence="14">
    <location>
        <begin position="21"/>
        <end position="859"/>
    </location>
</feature>
<evidence type="ECO:0000256" key="4">
    <source>
        <dbReference type="ARBA" id="ARBA00022496"/>
    </source>
</evidence>
<dbReference type="InterPro" id="IPR012910">
    <property type="entry name" value="Plug_dom"/>
</dbReference>
<dbReference type="SUPFAM" id="SSF49464">
    <property type="entry name" value="Carboxypeptidase regulatory domain-like"/>
    <property type="match status" value="1"/>
</dbReference>
<evidence type="ECO:0000256" key="7">
    <source>
        <dbReference type="ARBA" id="ARBA00023004"/>
    </source>
</evidence>
<keyword evidence="9 13" id="KW-0798">TonB box</keyword>
<dbReference type="Gene3D" id="2.40.170.20">
    <property type="entry name" value="TonB-dependent receptor, beta-barrel domain"/>
    <property type="match status" value="1"/>
</dbReference>
<comment type="similarity">
    <text evidence="12 13">Belongs to the TonB-dependent receptor family.</text>
</comment>
<dbReference type="SUPFAM" id="SSF56935">
    <property type="entry name" value="Porins"/>
    <property type="match status" value="1"/>
</dbReference>
<keyword evidence="5 12" id="KW-0812">Transmembrane</keyword>
<reference evidence="17" key="1">
    <citation type="submission" date="2023-03" db="EMBL/GenBank/DDBJ databases">
        <title>Andean soil-derived lignocellulolytic bacterial consortium as a source of novel taxa and putative plastic-active enzymes.</title>
        <authorList>
            <person name="Diaz-Garcia L."/>
            <person name="Chuvochina M."/>
            <person name="Feuerriegel G."/>
            <person name="Bunk B."/>
            <person name="Sproer C."/>
            <person name="Streit W.R."/>
            <person name="Rodriguez L.M."/>
            <person name="Overmann J."/>
            <person name="Jimenez D.J."/>
        </authorList>
    </citation>
    <scope>NUCLEOTIDE SEQUENCE</scope>
    <source>
        <strain evidence="17">MAG 3858</strain>
    </source>
</reference>
<evidence type="ECO:0000256" key="10">
    <source>
        <dbReference type="ARBA" id="ARBA00023136"/>
    </source>
</evidence>
<evidence type="ECO:0000256" key="1">
    <source>
        <dbReference type="ARBA" id="ARBA00004571"/>
    </source>
</evidence>
<comment type="subcellular location">
    <subcellularLocation>
        <location evidence="1 12">Cell outer membrane</location>
        <topology evidence="1 12">Multi-pass membrane protein</topology>
    </subcellularLocation>
</comment>
<evidence type="ECO:0000256" key="6">
    <source>
        <dbReference type="ARBA" id="ARBA00022729"/>
    </source>
</evidence>
<dbReference type="InterPro" id="IPR039426">
    <property type="entry name" value="TonB-dep_rcpt-like"/>
</dbReference>
<dbReference type="EMBL" id="CP119313">
    <property type="protein sequence ID" value="WEK21060.1"/>
    <property type="molecule type" value="Genomic_DNA"/>
</dbReference>
<sequence>MKKSLLILFSILLTANFAFAQSTITGTIKNTNGTPVPKATVKIRGTKISAIADENGVFSINSTQELPFYLQVSSVGYKPQDFQILKLQDTPFELVLVESALLDEIVVTSRRRSEVLQDVPIAITVIGGRSAENAGAFNVNRLKELVPSVQLYASNARNTTLNIRGLGSTFGLTNDGIDPGVGFYVDGVYQARPAATSTDFLDIEQIEILRGPQGTLFGKNTTAGAFNITTTKPTQTPSAKVEMSFGNYNFIQAKTSVSGGVAKNLAAKLSISGTQRDGTIWNTREERKYSGQNNLGFKGQLYYTPSDKLQVLLSSDVSIQHPAGYPLVIAGVTTTERSAYRQYAKIVSDLGYEQPKIDPFSREINTNTPWRHNQSIGGISVNVDYKIGNGTLTSTTAWRFWNWDPTNDRDFSELSALTKSQGNSRHDQYSQELRYAGNIAEKVSGVIGLFALSQNLKGLNQTEEVGKDQWRFVQTSNTGAQALYSTPGLLDGYGIKTNSTIKSLSAAIFAQVDWEFLNHLHVLPGLRFTYDKKDVDYDRVTYGGLQTSDAALLALKTAVYSNQRFNTSVNNNNLSGNITLSYRPTPKLNAYGTFSTAYKPVGVNVGGLPTTSTGEADLSLAVVKPEYVQHYELGLKTRPFKGGLVNVSAFTTDIKDYQTNVQSPQLGVNRGYLANAEKVNVKGFEIDGTYQLERFLSLNAALAYLDGKYVKFTNAPLPLEETGHTEVINGVATQVAFKDASGGRLPGISKWNISGGAELSTPGNLATKEGRYFIGGDASYRSQYSSNPTPSRVLNVDGYSLFNARLGFKSDKFSIFVWGRNITNTNYYEQLQAAAGNAGLYAGVLGDPRTYGATLRFAF</sequence>
<keyword evidence="6 14" id="KW-0732">Signal</keyword>
<evidence type="ECO:0000259" key="16">
    <source>
        <dbReference type="Pfam" id="PF07715"/>
    </source>
</evidence>
<name>A0AAJ6B878_9SPHI</name>
<keyword evidence="7" id="KW-0408">Iron</keyword>
<dbReference type="GO" id="GO:0006826">
    <property type="term" value="P:iron ion transport"/>
    <property type="evidence" value="ECO:0007669"/>
    <property type="project" value="UniProtKB-KW"/>
</dbReference>
<accession>A0AAJ6B878</accession>
<organism evidence="17 18">
    <name type="scientific">Candidatus Pedobacter colombiensis</name>
    <dbReference type="NCBI Taxonomy" id="3121371"/>
    <lineage>
        <taxon>Bacteria</taxon>
        <taxon>Pseudomonadati</taxon>
        <taxon>Bacteroidota</taxon>
        <taxon>Sphingobacteriia</taxon>
        <taxon>Sphingobacteriales</taxon>
        <taxon>Sphingobacteriaceae</taxon>
        <taxon>Pedobacter</taxon>
    </lineage>
</organism>
<evidence type="ECO:0000256" key="14">
    <source>
        <dbReference type="SAM" id="SignalP"/>
    </source>
</evidence>
<dbReference type="Pfam" id="PF00593">
    <property type="entry name" value="TonB_dep_Rec_b-barrel"/>
    <property type="match status" value="1"/>
</dbReference>